<evidence type="ECO:0000256" key="3">
    <source>
        <dbReference type="ARBA" id="ARBA00022505"/>
    </source>
</evidence>
<comment type="cofactor">
    <cofactor evidence="1">
        <name>Mo-molybdopterin</name>
        <dbReference type="ChEBI" id="CHEBI:71302"/>
    </cofactor>
</comment>
<feature type="domain" description="Cytochrome b5 heme-binding" evidence="9">
    <location>
        <begin position="5"/>
        <end position="86"/>
    </location>
</feature>
<keyword evidence="5 8" id="KW-0479">Metal-binding</keyword>
<dbReference type="OMA" id="EESTSQW"/>
<evidence type="ECO:0000259" key="9">
    <source>
        <dbReference type="PROSITE" id="PS50255"/>
    </source>
</evidence>
<dbReference type="Pfam" id="PF00174">
    <property type="entry name" value="Oxidored_molyb"/>
    <property type="match status" value="1"/>
</dbReference>
<dbReference type="PRINTS" id="PR00363">
    <property type="entry name" value="CYTOCHROMEB5"/>
</dbReference>
<dbReference type="Pfam" id="PF00173">
    <property type="entry name" value="Cyt-b5"/>
    <property type="match status" value="1"/>
</dbReference>
<keyword evidence="7 8" id="KW-0408">Iron</keyword>
<dbReference type="SUPFAM" id="SSF55856">
    <property type="entry name" value="Cytochrome b5-like heme/steroid binding domain"/>
    <property type="match status" value="1"/>
</dbReference>
<reference evidence="11" key="1">
    <citation type="journal article" date="2012" name="PLoS Pathog.">
        <title>Comparative genomics of the apicomplexan parasites Toxoplasma gondii and Neospora caninum: Coccidia differing in host range and transmission strategy.</title>
        <authorList>
            <person name="Reid A.J."/>
            <person name="Vermont S.J."/>
            <person name="Cotton J.A."/>
            <person name="Harris D."/>
            <person name="Hill-Cawthorne G.A."/>
            <person name="Konen-Waisman S."/>
            <person name="Latham S.M."/>
            <person name="Mourier T."/>
            <person name="Norton R."/>
            <person name="Quail M.A."/>
            <person name="Sanders M."/>
            <person name="Shanmugam D."/>
            <person name="Sohal A."/>
            <person name="Wasmuth J.D."/>
            <person name="Brunk B."/>
            <person name="Grigg M.E."/>
            <person name="Howard J.C."/>
            <person name="Parkinson J."/>
            <person name="Roos D.S."/>
            <person name="Trees A.J."/>
            <person name="Berriman M."/>
            <person name="Pain A."/>
            <person name="Wastling J.M."/>
        </authorList>
    </citation>
    <scope>NUCLEOTIDE SEQUENCE [LARGE SCALE GENOMIC DNA]</scope>
    <source>
        <strain evidence="11">Liverpool</strain>
    </source>
</reference>
<dbReference type="EMBL" id="FR823380">
    <property type="protein sequence ID" value="CBZ49724.1"/>
    <property type="molecule type" value="Genomic_DNA"/>
</dbReference>
<keyword evidence="3" id="KW-0500">Molybdenum</keyword>
<dbReference type="PANTHER" id="PTHR19372:SF7">
    <property type="entry name" value="SULFITE OXIDASE, MITOCHONDRIAL"/>
    <property type="match status" value="1"/>
</dbReference>
<evidence type="ECO:0000313" key="10">
    <source>
        <dbReference type="EMBL" id="CBZ49724.1"/>
    </source>
</evidence>
<evidence type="ECO:0000313" key="11">
    <source>
        <dbReference type="Proteomes" id="UP000007494"/>
    </source>
</evidence>
<sequence>MREDLPFYTVSDLKEHGTVGEGKRLWVAYRRGIYDVTDFLDKHPGGRDRLLLAVGRELDPFWRVYGQHNLDSVHELLESMRIGNLVKLEEASDSALEDAYGNEPLRHPALIVRSEKPFNAETPLTLLADDFFTPNDLFFVRNHLPVPQKLNAHSFSGVHFLPGSVQVDKEKYEVEIEVELPGGEKKRLASLSLSDLQTKFYPHHLPCALQCAGNRRDDFNKKGGRRVLNGAAVRSAMPSGQVWLNCFSHCSIGEEDARRLGIRHVHFEGHDCDPLTHTHYAASIPIHRALLGQTLGRWGGENEEDPFQSTTSFGSRDVLLVYEMNGRDLPPDHGAPVRVLVPGTVGARSVKWLKKITLSPRECGSHWQQQDYKDYGNSTVKTGVALDIETANEKCSRIERICGGGTERTRDPMSTGNHDDAIESCTRLWLYSPIRVPPCMRIWPALYSSVQFIFLNRSIYLLVNLWWCVPKRAGYRFCRCMRCA</sequence>
<dbReference type="InterPro" id="IPR001199">
    <property type="entry name" value="Cyt_B5-like_heme/steroid-bd"/>
</dbReference>
<dbReference type="InterPro" id="IPR036374">
    <property type="entry name" value="OxRdtase_Mopterin-bd_sf"/>
</dbReference>
<dbReference type="GO" id="GO:0006790">
    <property type="term" value="P:sulfur compound metabolic process"/>
    <property type="evidence" value="ECO:0007669"/>
    <property type="project" value="TreeGrafter"/>
</dbReference>
<dbReference type="InterPro" id="IPR036400">
    <property type="entry name" value="Cyt_B5-like_heme/steroid_sf"/>
</dbReference>
<evidence type="ECO:0000256" key="5">
    <source>
        <dbReference type="ARBA" id="ARBA00022723"/>
    </source>
</evidence>
<name>F0V7N3_NEOCL</name>
<evidence type="ECO:0000256" key="8">
    <source>
        <dbReference type="RuleBase" id="RU362121"/>
    </source>
</evidence>
<evidence type="ECO:0000256" key="2">
    <source>
        <dbReference type="ARBA" id="ARBA00011738"/>
    </source>
</evidence>
<accession>F0V7N3</accession>
<evidence type="ECO:0000256" key="7">
    <source>
        <dbReference type="ARBA" id="ARBA00023004"/>
    </source>
</evidence>
<dbReference type="GO" id="GO:0005739">
    <property type="term" value="C:mitochondrion"/>
    <property type="evidence" value="ECO:0007669"/>
    <property type="project" value="TreeGrafter"/>
</dbReference>
<proteinExistence type="inferred from homology"/>
<keyword evidence="11" id="KW-1185">Reference proteome</keyword>
<evidence type="ECO:0000256" key="4">
    <source>
        <dbReference type="ARBA" id="ARBA00022617"/>
    </source>
</evidence>
<dbReference type="OrthoDB" id="260519at2759"/>
<keyword evidence="4 8" id="KW-0349">Heme</keyword>
<dbReference type="Gene3D" id="3.90.420.10">
    <property type="entry name" value="Oxidoreductase, molybdopterin-binding domain"/>
    <property type="match status" value="1"/>
</dbReference>
<dbReference type="RefSeq" id="XP_003879759.1">
    <property type="nucleotide sequence ID" value="XM_003879710.1"/>
</dbReference>
<dbReference type="InterPro" id="IPR022407">
    <property type="entry name" value="OxRdtase_Mopterin_BS"/>
</dbReference>
<dbReference type="PANTHER" id="PTHR19372">
    <property type="entry name" value="SULFITE REDUCTASE"/>
    <property type="match status" value="1"/>
</dbReference>
<dbReference type="eggNOG" id="KOG4576">
    <property type="taxonomic scope" value="Eukaryota"/>
</dbReference>
<dbReference type="AlphaFoldDB" id="F0V7N3"/>
<organism evidence="10 11">
    <name type="scientific">Neospora caninum (strain Liverpool)</name>
    <dbReference type="NCBI Taxonomy" id="572307"/>
    <lineage>
        <taxon>Eukaryota</taxon>
        <taxon>Sar</taxon>
        <taxon>Alveolata</taxon>
        <taxon>Apicomplexa</taxon>
        <taxon>Conoidasida</taxon>
        <taxon>Coccidia</taxon>
        <taxon>Eucoccidiorida</taxon>
        <taxon>Eimeriorina</taxon>
        <taxon>Sarcocystidae</taxon>
        <taxon>Neospora</taxon>
    </lineage>
</organism>
<dbReference type="InterPro" id="IPR000572">
    <property type="entry name" value="OxRdtase_Mopterin-bd_dom"/>
</dbReference>
<dbReference type="GO" id="GO:0043546">
    <property type="term" value="F:molybdopterin cofactor binding"/>
    <property type="evidence" value="ECO:0007669"/>
    <property type="project" value="InterPro"/>
</dbReference>
<protein>
    <recommendedName>
        <fullName evidence="9">Cytochrome b5 heme-binding domain-containing protein</fullName>
    </recommendedName>
</protein>
<dbReference type="GeneID" id="13440621"/>
<dbReference type="SMART" id="SM01117">
    <property type="entry name" value="Cyt-b5"/>
    <property type="match status" value="1"/>
</dbReference>
<dbReference type="InterPro" id="IPR018506">
    <property type="entry name" value="Cyt_B5_heme-BS"/>
</dbReference>
<dbReference type="GO" id="GO:0046872">
    <property type="term" value="F:metal ion binding"/>
    <property type="evidence" value="ECO:0007669"/>
    <property type="project" value="UniProtKB-UniRule"/>
</dbReference>
<dbReference type="VEuPathDB" id="ToxoDB:NCLIV_002115"/>
<dbReference type="PROSITE" id="PS00559">
    <property type="entry name" value="MOLYBDOPTERIN_EUK"/>
    <property type="match status" value="1"/>
</dbReference>
<dbReference type="PROSITE" id="PS50255">
    <property type="entry name" value="CYTOCHROME_B5_2"/>
    <property type="match status" value="1"/>
</dbReference>
<comment type="similarity">
    <text evidence="8">Belongs to the cytochrome b5 family.</text>
</comment>
<dbReference type="GO" id="GO:0008482">
    <property type="term" value="F:sulfite oxidase activity"/>
    <property type="evidence" value="ECO:0007669"/>
    <property type="project" value="TreeGrafter"/>
</dbReference>
<dbReference type="GO" id="GO:0020037">
    <property type="term" value="F:heme binding"/>
    <property type="evidence" value="ECO:0007669"/>
    <property type="project" value="UniProtKB-UniRule"/>
</dbReference>
<comment type="subunit">
    <text evidence="2">Homodimer.</text>
</comment>
<evidence type="ECO:0000256" key="6">
    <source>
        <dbReference type="ARBA" id="ARBA00023002"/>
    </source>
</evidence>
<dbReference type="InParanoid" id="F0V7N3"/>
<dbReference type="FunFam" id="3.10.120.10:FF:000007">
    <property type="entry name" value="Sulfite oxidase, mitochondrial"/>
    <property type="match status" value="1"/>
</dbReference>
<gene>
    <name evidence="10" type="ORF">NCLIV_002115</name>
</gene>
<dbReference type="Gene3D" id="3.10.120.10">
    <property type="entry name" value="Cytochrome b5-like heme/steroid binding domain"/>
    <property type="match status" value="1"/>
</dbReference>
<dbReference type="SUPFAM" id="SSF56524">
    <property type="entry name" value="Oxidoreductase molybdopterin-binding domain"/>
    <property type="match status" value="1"/>
</dbReference>
<dbReference type="eggNOG" id="KOG0535">
    <property type="taxonomic scope" value="Eukaryota"/>
</dbReference>
<keyword evidence="6" id="KW-0560">Oxidoreductase</keyword>
<dbReference type="PRINTS" id="PR00407">
    <property type="entry name" value="EUMOPTERIN"/>
</dbReference>
<dbReference type="PROSITE" id="PS00191">
    <property type="entry name" value="CYTOCHROME_B5_1"/>
    <property type="match status" value="1"/>
</dbReference>
<evidence type="ECO:0000256" key="1">
    <source>
        <dbReference type="ARBA" id="ARBA00001924"/>
    </source>
</evidence>
<dbReference type="Proteomes" id="UP000007494">
    <property type="component" value="Chromosome Ia"/>
</dbReference>
<dbReference type="InterPro" id="IPR008335">
    <property type="entry name" value="Mopterin_OxRdtase_euk"/>
</dbReference>